<dbReference type="Gene3D" id="3.30.750.24">
    <property type="entry name" value="STAS domain"/>
    <property type="match status" value="1"/>
</dbReference>
<dbReference type="AlphaFoldDB" id="A0A852ZQY8"/>
<dbReference type="EMBL" id="JACBZD010000001">
    <property type="protein sequence ID" value="NYI04165.1"/>
    <property type="molecule type" value="Genomic_DNA"/>
</dbReference>
<evidence type="ECO:0000313" key="2">
    <source>
        <dbReference type="EMBL" id="NYI04165.1"/>
    </source>
</evidence>
<evidence type="ECO:0000259" key="1">
    <source>
        <dbReference type="PROSITE" id="PS50801"/>
    </source>
</evidence>
<sequence length="123" mass="12975">MGTIHPDTGSTGLGRRDAPLRIQRTYAPDGLRLSGELDRDNCAAVRAALAAGVRADGGDLHLDVAGLVFWDVHGMRTVARAAASLPGGGRLVLHGASAPLRTLFELAGWGEVPGLIWAREEER</sequence>
<accession>A0A852ZQY8</accession>
<dbReference type="Proteomes" id="UP000567795">
    <property type="component" value="Unassembled WGS sequence"/>
</dbReference>
<feature type="domain" description="STAS" evidence="1">
    <location>
        <begin position="31"/>
        <end position="123"/>
    </location>
</feature>
<dbReference type="InterPro" id="IPR002645">
    <property type="entry name" value="STAS_dom"/>
</dbReference>
<name>A0A852ZQY8_9ACTN</name>
<keyword evidence="3" id="KW-1185">Reference proteome</keyword>
<reference evidence="2 3" key="1">
    <citation type="submission" date="2020-07" db="EMBL/GenBank/DDBJ databases">
        <title>Sequencing the genomes of 1000 actinobacteria strains.</title>
        <authorList>
            <person name="Klenk H.-P."/>
        </authorList>
    </citation>
    <scope>NUCLEOTIDE SEQUENCE [LARGE SCALE GENOMIC DNA]</scope>
    <source>
        <strain evidence="2 3">DSM 42178</strain>
    </source>
</reference>
<dbReference type="SUPFAM" id="SSF52091">
    <property type="entry name" value="SpoIIaa-like"/>
    <property type="match status" value="1"/>
</dbReference>
<dbReference type="InterPro" id="IPR058548">
    <property type="entry name" value="MlaB-like_STAS"/>
</dbReference>
<protein>
    <submittedName>
        <fullName evidence="2">Anti-anti-sigma regulatory factor</fullName>
    </submittedName>
</protein>
<dbReference type="PROSITE" id="PS50801">
    <property type="entry name" value="STAS"/>
    <property type="match status" value="1"/>
</dbReference>
<dbReference type="RefSeq" id="WP_179813104.1">
    <property type="nucleotide sequence ID" value="NZ_JACBZD010000001.1"/>
</dbReference>
<organism evidence="2 3">
    <name type="scientific">Allostreptomyces psammosilenae</name>
    <dbReference type="NCBI Taxonomy" id="1892865"/>
    <lineage>
        <taxon>Bacteria</taxon>
        <taxon>Bacillati</taxon>
        <taxon>Actinomycetota</taxon>
        <taxon>Actinomycetes</taxon>
        <taxon>Kitasatosporales</taxon>
        <taxon>Streptomycetaceae</taxon>
        <taxon>Allostreptomyces</taxon>
    </lineage>
</organism>
<evidence type="ECO:0000313" key="3">
    <source>
        <dbReference type="Proteomes" id="UP000567795"/>
    </source>
</evidence>
<dbReference type="Pfam" id="PF13466">
    <property type="entry name" value="STAS_2"/>
    <property type="match status" value="1"/>
</dbReference>
<proteinExistence type="predicted"/>
<dbReference type="InterPro" id="IPR036513">
    <property type="entry name" value="STAS_dom_sf"/>
</dbReference>
<comment type="caution">
    <text evidence="2">The sequence shown here is derived from an EMBL/GenBank/DDBJ whole genome shotgun (WGS) entry which is preliminary data.</text>
</comment>
<gene>
    <name evidence="2" type="ORF">FHU37_001108</name>
</gene>